<dbReference type="Proteomes" id="UP000478546">
    <property type="component" value="Unassembled WGS sequence"/>
</dbReference>
<name>A0A6B2H9F3_9BACT</name>
<accession>A0A6B2H9F3</accession>
<feature type="non-terminal residue" evidence="2">
    <location>
        <position position="515"/>
    </location>
</feature>
<evidence type="ECO:0000313" key="2">
    <source>
        <dbReference type="EMBL" id="NDK57347.1"/>
    </source>
</evidence>
<sequence length="515" mass="52836">MKNFNNYTSRNSSILSKQLLCSLLFGLLVFMPAVLHANYVSLNKTTEIRNTLLEFDNNKVKDILWSAIGITNDVDYHKVTEAKFDGGDFSLDFVASSPNTYDHSTGGGAFDTRDVGQDTGDDIVESLEGGDFTCGDIVTFLTQIVVDKDAVGSQTIDLDYEFLADATGQSGVALADIVNVQINYGAVSGGDGVGSTDSGIKDDGGSVATLSNEHITGDGELFNDNKLVGTVTITDLEASEEVIVRVDVRIACDPTSSPTGNLQAAITAALVIDPEDDVISVGNQTVPFKNVNQIIFPTCAITPATAVCELATTSYTASSDVADATFVWSITGDGTIVDAASDGTKTIVASGGATSTSVSVLAGSAGSYTLSVSISKTGFGTQTCSQEITVNDVPTVTAGADQTVCAASPIQTLTATATVSTGATLVWYDAASGGNTVANPTLSSIGTATYYAQANLGDCSSGRVPVVLTINETPTVTAGADQTVCAASPIQTLTATATVSTGATLVWYDAASGGN</sequence>
<keyword evidence="3" id="KW-1185">Reference proteome</keyword>
<reference evidence="2 3" key="1">
    <citation type="submission" date="2020-01" db="EMBL/GenBank/DDBJ databases">
        <authorList>
            <person name="Kim M.K."/>
        </authorList>
    </citation>
    <scope>NUCLEOTIDE SEQUENCE [LARGE SCALE GENOMIC DNA]</scope>
    <source>
        <strain evidence="2 3">BT213</strain>
    </source>
</reference>
<dbReference type="InterPro" id="IPR044023">
    <property type="entry name" value="Ig_7"/>
</dbReference>
<evidence type="ECO:0000313" key="3">
    <source>
        <dbReference type="Proteomes" id="UP000478546"/>
    </source>
</evidence>
<comment type="caution">
    <text evidence="2">The sequence shown here is derived from an EMBL/GenBank/DDBJ whole genome shotgun (WGS) entry which is preliminary data.</text>
</comment>
<organism evidence="2 3">
    <name type="scientific">Pontibacter fetidus</name>
    <dbReference type="NCBI Taxonomy" id="2700082"/>
    <lineage>
        <taxon>Bacteria</taxon>
        <taxon>Pseudomonadati</taxon>
        <taxon>Bacteroidota</taxon>
        <taxon>Cytophagia</taxon>
        <taxon>Cytophagales</taxon>
        <taxon>Hymenobacteraceae</taxon>
        <taxon>Pontibacter</taxon>
    </lineage>
</organism>
<protein>
    <recommendedName>
        <fullName evidence="1">Ig-like domain-containing protein</fullName>
    </recommendedName>
</protein>
<gene>
    <name evidence="2" type="ORF">GWO68_15595</name>
</gene>
<feature type="domain" description="Ig-like" evidence="1">
    <location>
        <begin position="393"/>
        <end position="471"/>
    </location>
</feature>
<evidence type="ECO:0000259" key="1">
    <source>
        <dbReference type="Pfam" id="PF19081"/>
    </source>
</evidence>
<dbReference type="AlphaFoldDB" id="A0A6B2H9F3"/>
<dbReference type="Pfam" id="PF19081">
    <property type="entry name" value="Ig_7"/>
    <property type="match status" value="1"/>
</dbReference>
<dbReference type="EMBL" id="JAAEAA010000024">
    <property type="protein sequence ID" value="NDK57347.1"/>
    <property type="molecule type" value="Genomic_DNA"/>
</dbReference>
<proteinExistence type="predicted"/>